<accession>Q7R9S7</accession>
<keyword evidence="2" id="KW-1185">Reference proteome</keyword>
<evidence type="ECO:0000313" key="2">
    <source>
        <dbReference type="Proteomes" id="UP000008553"/>
    </source>
</evidence>
<dbReference type="PaxDb" id="73239-Q7R9S7"/>
<reference evidence="1 2" key="1">
    <citation type="journal article" date="2002" name="Nature">
        <title>Genome sequence and comparative analysis of the model rodent malaria parasite Plasmodium yoelii yoelii.</title>
        <authorList>
            <person name="Carlton J.M."/>
            <person name="Angiuoli S.V."/>
            <person name="Suh B.B."/>
            <person name="Kooij T.W."/>
            <person name="Pertea M."/>
            <person name="Silva J.C."/>
            <person name="Ermolaeva M.D."/>
            <person name="Allen J.E."/>
            <person name="Selengut J.D."/>
            <person name="Koo H.L."/>
            <person name="Peterson J.D."/>
            <person name="Pop M."/>
            <person name="Kosack D.S."/>
            <person name="Shumway M.F."/>
            <person name="Bidwell S.L."/>
            <person name="Shallom S.J."/>
            <person name="van Aken S.E."/>
            <person name="Riedmuller S.B."/>
            <person name="Feldblyum T.V."/>
            <person name="Cho J.K."/>
            <person name="Quackenbush J."/>
            <person name="Sedegah M."/>
            <person name="Shoaibi A."/>
            <person name="Cummings L.M."/>
            <person name="Florens L."/>
            <person name="Yates J.R."/>
            <person name="Raine J.D."/>
            <person name="Sinden R.E."/>
            <person name="Harris M.A."/>
            <person name="Cunningham D.A."/>
            <person name="Preiser P.R."/>
            <person name="Bergman L.W."/>
            <person name="Vaidya A.B."/>
            <person name="van Lin L.H."/>
            <person name="Janse C.J."/>
            <person name="Waters A.P."/>
            <person name="Smith H.O."/>
            <person name="White O.R."/>
            <person name="Salzberg S.L."/>
            <person name="Venter J.C."/>
            <person name="Fraser C.M."/>
            <person name="Hoffman S.L."/>
            <person name="Gardner M.J."/>
            <person name="Carucci D.J."/>
        </authorList>
    </citation>
    <scope>NUCLEOTIDE SEQUENCE [LARGE SCALE GENOMIC DNA]</scope>
    <source>
        <strain evidence="1 2">17XNL</strain>
    </source>
</reference>
<dbReference type="Proteomes" id="UP000008553">
    <property type="component" value="Unassembled WGS sequence"/>
</dbReference>
<dbReference type="AlphaFoldDB" id="Q7R9S7"/>
<organism evidence="1 2">
    <name type="scientific">Plasmodium yoelii yoelii</name>
    <dbReference type="NCBI Taxonomy" id="73239"/>
    <lineage>
        <taxon>Eukaryota</taxon>
        <taxon>Sar</taxon>
        <taxon>Alveolata</taxon>
        <taxon>Apicomplexa</taxon>
        <taxon>Aconoidasida</taxon>
        <taxon>Haemosporida</taxon>
        <taxon>Plasmodiidae</taxon>
        <taxon>Plasmodium</taxon>
        <taxon>Plasmodium (Vinckeia)</taxon>
    </lineage>
</organism>
<protein>
    <submittedName>
        <fullName evidence="1">Uncharacterized protein</fullName>
    </submittedName>
</protein>
<proteinExistence type="predicted"/>
<sequence>MMPKYATKRGTAINIKSHIPFFHKVILNYAYHNIFFYLMKHFI</sequence>
<evidence type="ECO:0000313" key="1">
    <source>
        <dbReference type="EMBL" id="EAA19067.1"/>
    </source>
</evidence>
<dbReference type="InParanoid" id="Q7R9S7"/>
<gene>
    <name evidence="1" type="ORF">PY06783</name>
</gene>
<name>Q7R9S7_PLAYO</name>
<comment type="caution">
    <text evidence="1">The sequence shown here is derived from an EMBL/GenBank/DDBJ whole genome shotgun (WGS) entry which is preliminary data.</text>
</comment>
<dbReference type="EMBL" id="AABL01002352">
    <property type="protein sequence ID" value="EAA19067.1"/>
    <property type="molecule type" value="Genomic_DNA"/>
</dbReference>